<protein>
    <recommendedName>
        <fullName evidence="4">DUF4136 domain-containing protein</fullName>
    </recommendedName>
</protein>
<proteinExistence type="predicted"/>
<comment type="caution">
    <text evidence="2">The sequence shown here is derived from an EMBL/GenBank/DDBJ whole genome shotgun (WGS) entry which is preliminary data.</text>
</comment>
<dbReference type="Proteomes" id="UP001139353">
    <property type="component" value="Unassembled WGS sequence"/>
</dbReference>
<sequence length="183" mass="19140">MCHALFRFSALVIAALAAGCTHIGATTSQKSSIAPTSLSAVAVEYVTPRFDSTNIAAKAALVEWKQLTSVAKDVTPRVFARAQVAAAVLDENPGAPVDPAAAACRYMLVVTFSQASASATRGYHNEKARLLLVDRRTHDTLWSGETTLAGGASGFEAADVDKFLTSVIAAMHKDGIFDNAAAN</sequence>
<dbReference type="AlphaFoldDB" id="A0A9X2C335"/>
<evidence type="ECO:0000313" key="2">
    <source>
        <dbReference type="EMBL" id="MCK9686810.1"/>
    </source>
</evidence>
<reference evidence="2" key="1">
    <citation type="submission" date="2021-11" db="EMBL/GenBank/DDBJ databases">
        <title>BS-T2-15 a new species belonging to the Comamonadaceae family isolated from the soil of a French oak forest.</title>
        <authorList>
            <person name="Mieszkin S."/>
            <person name="Alain K."/>
        </authorList>
    </citation>
    <scope>NUCLEOTIDE SEQUENCE</scope>
    <source>
        <strain evidence="2">BS-T2-15</strain>
    </source>
</reference>
<accession>A0A9X2C335</accession>
<gene>
    <name evidence="2" type="ORF">LPC04_13950</name>
</gene>
<evidence type="ECO:0000313" key="3">
    <source>
        <dbReference type="Proteomes" id="UP001139353"/>
    </source>
</evidence>
<evidence type="ECO:0008006" key="4">
    <source>
        <dbReference type="Google" id="ProtNLM"/>
    </source>
</evidence>
<dbReference type="EMBL" id="JAJLJH010000003">
    <property type="protein sequence ID" value="MCK9686810.1"/>
    <property type="molecule type" value="Genomic_DNA"/>
</dbReference>
<feature type="chain" id="PRO_5040977424" description="DUF4136 domain-containing protein" evidence="1">
    <location>
        <begin position="18"/>
        <end position="183"/>
    </location>
</feature>
<organism evidence="2 3">
    <name type="scientific">Scleromatobacter humisilvae</name>
    <dbReference type="NCBI Taxonomy" id="2897159"/>
    <lineage>
        <taxon>Bacteria</taxon>
        <taxon>Pseudomonadati</taxon>
        <taxon>Pseudomonadota</taxon>
        <taxon>Betaproteobacteria</taxon>
        <taxon>Burkholderiales</taxon>
        <taxon>Sphaerotilaceae</taxon>
        <taxon>Scleromatobacter</taxon>
    </lineage>
</organism>
<evidence type="ECO:0000256" key="1">
    <source>
        <dbReference type="SAM" id="SignalP"/>
    </source>
</evidence>
<feature type="signal peptide" evidence="1">
    <location>
        <begin position="1"/>
        <end position="17"/>
    </location>
</feature>
<keyword evidence="1" id="KW-0732">Signal</keyword>
<name>A0A9X2C335_9BURK</name>
<keyword evidence="3" id="KW-1185">Reference proteome</keyword>
<dbReference type="PROSITE" id="PS51257">
    <property type="entry name" value="PROKAR_LIPOPROTEIN"/>
    <property type="match status" value="1"/>
</dbReference>
<dbReference type="RefSeq" id="WP_275682851.1">
    <property type="nucleotide sequence ID" value="NZ_JAJLJH010000003.1"/>
</dbReference>